<name>A0ABT2ERY5_9BACT</name>
<comment type="caution">
    <text evidence="2">The sequence shown here is derived from an EMBL/GenBank/DDBJ whole genome shotgun (WGS) entry which is preliminary data.</text>
</comment>
<gene>
    <name evidence="2" type="ORF">M2350_002853</name>
</gene>
<keyword evidence="2" id="KW-0067">ATP-binding</keyword>
<sequence>MSPERLRQIIQQGENLDVEFKGESQRQLSDDEIVRAVVCMANRASDQSGWVLIGVEDDGQLTGARPHHGATTDPVRLQALIANRTRPSLSVQVHVVPMQPEGVEIVAIEVPPVRTPVGTTDGVYLRRAIGGRGKPECLPMHFHDIQSLQATRGLLDYSAVVVEGATWDDLDPLEFERFRRFVRESRGQGDETLLELSDQELAKALGAVEANHAVTRIRVLGLLLFGKEASLRRFLPTHEVAFQVLQGQRVEVNEFFRYPLLRVMEEVLQRFRARYREEEVMVGLLRVGVPEYSERAFREAVANALIHRDYTRLGAVHIQWHDDRIEISNPGGFPEGVHLGNILVTPPRPRNPLLADAFKRAGIVERTGRGIDIIFTEQLRNGRPAPSYERSTATDVVLVLPGGKANLEFVRLVVEENRAGRALRLDELLLLNALWQERSLTVAQASHLIQKPEPDARAVLERLVEAGLVEGRGERKGRTYHLSAATYRRLGVPSAYVRRRGFEPLQQEQMVLQYVQKYGRITRAEAAELCHLSPPQAYRLLQRLVRSGKLVQHGRKKGTWYQLRA</sequence>
<proteinExistence type="predicted"/>
<dbReference type="EMBL" id="JANUCP010000005">
    <property type="protein sequence ID" value="MCS3920424.1"/>
    <property type="molecule type" value="Genomic_DNA"/>
</dbReference>
<evidence type="ECO:0000313" key="2">
    <source>
        <dbReference type="EMBL" id="MCS3920424.1"/>
    </source>
</evidence>
<dbReference type="SUPFAM" id="SSF46785">
    <property type="entry name" value="Winged helix' DNA-binding domain"/>
    <property type="match status" value="2"/>
</dbReference>
<protein>
    <submittedName>
        <fullName evidence="2">ATP-dependent DNA helicase RecG</fullName>
        <ecNumber evidence="2">3.6.4.12</ecNumber>
    </submittedName>
</protein>
<reference evidence="2 3" key="1">
    <citation type="submission" date="2022-08" db="EMBL/GenBank/DDBJ databases">
        <title>Bacterial and archaeal communities from various locations to study Microbial Dark Matter (Phase II).</title>
        <authorList>
            <person name="Stepanauskas R."/>
        </authorList>
    </citation>
    <scope>NUCLEOTIDE SEQUENCE [LARGE SCALE GENOMIC DNA]</scope>
    <source>
        <strain evidence="2 3">PD1</strain>
    </source>
</reference>
<dbReference type="GO" id="GO:0016787">
    <property type="term" value="F:hydrolase activity"/>
    <property type="evidence" value="ECO:0007669"/>
    <property type="project" value="UniProtKB-KW"/>
</dbReference>
<dbReference type="Gene3D" id="3.30.565.60">
    <property type="match status" value="1"/>
</dbReference>
<dbReference type="Pfam" id="PF04326">
    <property type="entry name" value="SLFN_AlbA_2"/>
    <property type="match status" value="1"/>
</dbReference>
<keyword evidence="2" id="KW-0347">Helicase</keyword>
<dbReference type="EC" id="3.6.4.12" evidence="2"/>
<dbReference type="RefSeq" id="WP_259099625.1">
    <property type="nucleotide sequence ID" value="NZ_CP130454.1"/>
</dbReference>
<keyword evidence="2" id="KW-0378">Hydrolase</keyword>
<dbReference type="PANTHER" id="PTHR30595">
    <property type="entry name" value="GLPR-RELATED TRANSCRIPTIONAL REPRESSOR"/>
    <property type="match status" value="1"/>
</dbReference>
<dbReference type="PANTHER" id="PTHR30595:SF6">
    <property type="entry name" value="SCHLAFEN ALBA-2 DOMAIN-CONTAINING PROTEIN"/>
    <property type="match status" value="1"/>
</dbReference>
<evidence type="ECO:0000259" key="1">
    <source>
        <dbReference type="Pfam" id="PF04326"/>
    </source>
</evidence>
<dbReference type="GO" id="GO:0003678">
    <property type="term" value="F:DNA helicase activity"/>
    <property type="evidence" value="ECO:0007669"/>
    <property type="project" value="UniProtKB-EC"/>
</dbReference>
<dbReference type="Gene3D" id="3.30.950.30">
    <property type="entry name" value="Schlafen, AAA domain"/>
    <property type="match status" value="1"/>
</dbReference>
<organism evidence="2 3">
    <name type="scientific">Candidatus Fervidibacter sacchari</name>
    <dbReference type="NCBI Taxonomy" id="1448929"/>
    <lineage>
        <taxon>Bacteria</taxon>
        <taxon>Candidatus Fervidibacterota</taxon>
        <taxon>Candidatus Fervidibacter</taxon>
    </lineage>
</organism>
<dbReference type="InterPro" id="IPR038461">
    <property type="entry name" value="Schlafen_AlbA_2_dom_sf"/>
</dbReference>
<dbReference type="Proteomes" id="UP001204798">
    <property type="component" value="Unassembled WGS sequence"/>
</dbReference>
<dbReference type="InterPro" id="IPR036390">
    <property type="entry name" value="WH_DNA-bd_sf"/>
</dbReference>
<dbReference type="InterPro" id="IPR038475">
    <property type="entry name" value="RecG_C_sf"/>
</dbReference>
<dbReference type="Pfam" id="PF13749">
    <property type="entry name" value="HATPase_c_4"/>
    <property type="match status" value="1"/>
</dbReference>
<keyword evidence="2" id="KW-0547">Nucleotide-binding</keyword>
<accession>A0ABT2ERY5</accession>
<dbReference type="Pfam" id="PF13412">
    <property type="entry name" value="HTH_24"/>
    <property type="match status" value="1"/>
</dbReference>
<feature type="domain" description="Schlafen AlbA-2" evidence="1">
    <location>
        <begin position="14"/>
        <end position="127"/>
    </location>
</feature>
<evidence type="ECO:0000313" key="3">
    <source>
        <dbReference type="Proteomes" id="UP001204798"/>
    </source>
</evidence>
<dbReference type="InterPro" id="IPR036388">
    <property type="entry name" value="WH-like_DNA-bd_sf"/>
</dbReference>
<dbReference type="InterPro" id="IPR007421">
    <property type="entry name" value="Schlafen_AlbA_2_dom"/>
</dbReference>
<dbReference type="Gene3D" id="1.10.10.10">
    <property type="entry name" value="Winged helix-like DNA-binding domain superfamily/Winged helix DNA-binding domain"/>
    <property type="match status" value="2"/>
</dbReference>
<keyword evidence="3" id="KW-1185">Reference proteome</keyword>